<sequence>MRVEPIRFWTEPKSDFLNRFVVLASRLELLDLENFENLRIERVDSVSRGIDSKPYLGLKTELELQWTIGSSKCLWGSCVHVGQELTSQLTVAAGGLLPTEEKIINDRGRLIGPPGKYERWLSGASTGPMQVVTSSLAARLRPLKDRALIIVSTFFILVENGRGYALSSTSSGLKLGGGSLGCYI</sequence>
<name>A0ABU6WJI1_9FABA</name>
<reference evidence="1 2" key="1">
    <citation type="journal article" date="2023" name="Plants (Basel)">
        <title>Bridging the Gap: Combining Genomics and Transcriptomics Approaches to Understand Stylosanthes scabra, an Orphan Legume from the Brazilian Caatinga.</title>
        <authorList>
            <person name="Ferreira-Neto J.R.C."/>
            <person name="da Silva M.D."/>
            <person name="Binneck E."/>
            <person name="de Melo N.F."/>
            <person name="da Silva R.H."/>
            <person name="de Melo A.L.T.M."/>
            <person name="Pandolfi V."/>
            <person name="Bustamante F.O."/>
            <person name="Brasileiro-Vidal A.C."/>
            <person name="Benko-Iseppon A.M."/>
        </authorList>
    </citation>
    <scope>NUCLEOTIDE SEQUENCE [LARGE SCALE GENOMIC DNA]</scope>
    <source>
        <tissue evidence="1">Leaves</tissue>
    </source>
</reference>
<dbReference type="Proteomes" id="UP001341840">
    <property type="component" value="Unassembled WGS sequence"/>
</dbReference>
<evidence type="ECO:0000313" key="2">
    <source>
        <dbReference type="Proteomes" id="UP001341840"/>
    </source>
</evidence>
<proteinExistence type="predicted"/>
<evidence type="ECO:0000313" key="1">
    <source>
        <dbReference type="EMBL" id="MED6184448.1"/>
    </source>
</evidence>
<organism evidence="1 2">
    <name type="scientific">Stylosanthes scabra</name>
    <dbReference type="NCBI Taxonomy" id="79078"/>
    <lineage>
        <taxon>Eukaryota</taxon>
        <taxon>Viridiplantae</taxon>
        <taxon>Streptophyta</taxon>
        <taxon>Embryophyta</taxon>
        <taxon>Tracheophyta</taxon>
        <taxon>Spermatophyta</taxon>
        <taxon>Magnoliopsida</taxon>
        <taxon>eudicotyledons</taxon>
        <taxon>Gunneridae</taxon>
        <taxon>Pentapetalae</taxon>
        <taxon>rosids</taxon>
        <taxon>fabids</taxon>
        <taxon>Fabales</taxon>
        <taxon>Fabaceae</taxon>
        <taxon>Papilionoideae</taxon>
        <taxon>50 kb inversion clade</taxon>
        <taxon>dalbergioids sensu lato</taxon>
        <taxon>Dalbergieae</taxon>
        <taxon>Pterocarpus clade</taxon>
        <taxon>Stylosanthes</taxon>
    </lineage>
</organism>
<comment type="caution">
    <text evidence="1">The sequence shown here is derived from an EMBL/GenBank/DDBJ whole genome shotgun (WGS) entry which is preliminary data.</text>
</comment>
<protein>
    <submittedName>
        <fullName evidence="1">Uncharacterized protein</fullName>
    </submittedName>
</protein>
<gene>
    <name evidence="1" type="ORF">PIB30_047512</name>
</gene>
<keyword evidence="2" id="KW-1185">Reference proteome</keyword>
<dbReference type="EMBL" id="JASCZI010181547">
    <property type="protein sequence ID" value="MED6184448.1"/>
    <property type="molecule type" value="Genomic_DNA"/>
</dbReference>
<accession>A0ABU6WJI1</accession>